<dbReference type="PROSITE" id="PS50093">
    <property type="entry name" value="PKD"/>
    <property type="match status" value="1"/>
</dbReference>
<dbReference type="OrthoDB" id="4578848at2"/>
<keyword evidence="3" id="KW-1185">Reference proteome</keyword>
<dbReference type="RefSeq" id="WP_146168959.1">
    <property type="nucleotide sequence ID" value="NZ_BOMO01000024.1"/>
</dbReference>
<dbReference type="InterPro" id="IPR000601">
    <property type="entry name" value="PKD_dom"/>
</dbReference>
<organism evidence="2 3">
    <name type="scientific">Actinoplanes italicus</name>
    <dbReference type="NCBI Taxonomy" id="113567"/>
    <lineage>
        <taxon>Bacteria</taxon>
        <taxon>Bacillati</taxon>
        <taxon>Actinomycetota</taxon>
        <taxon>Actinomycetes</taxon>
        <taxon>Micromonosporales</taxon>
        <taxon>Micromonosporaceae</taxon>
        <taxon>Actinoplanes</taxon>
    </lineage>
</organism>
<dbReference type="Pfam" id="PF18911">
    <property type="entry name" value="PKD_4"/>
    <property type="match status" value="1"/>
</dbReference>
<dbReference type="Gene3D" id="2.60.40.10">
    <property type="entry name" value="Immunoglobulins"/>
    <property type="match status" value="1"/>
</dbReference>
<dbReference type="InterPro" id="IPR035986">
    <property type="entry name" value="PKD_dom_sf"/>
</dbReference>
<name>A0A2T0KP98_9ACTN</name>
<reference evidence="2 3" key="1">
    <citation type="submission" date="2018-03" db="EMBL/GenBank/DDBJ databases">
        <title>Genomic Encyclopedia of Archaeal and Bacterial Type Strains, Phase II (KMG-II): from individual species to whole genera.</title>
        <authorList>
            <person name="Goeker M."/>
        </authorList>
    </citation>
    <scope>NUCLEOTIDE SEQUENCE [LARGE SCALE GENOMIC DNA]</scope>
    <source>
        <strain evidence="2 3">DSM 43146</strain>
    </source>
</reference>
<comment type="caution">
    <text evidence="2">The sequence shown here is derived from an EMBL/GenBank/DDBJ whole genome shotgun (WGS) entry which is preliminary data.</text>
</comment>
<dbReference type="EMBL" id="PVMZ01000001">
    <property type="protein sequence ID" value="PRX25574.1"/>
    <property type="molecule type" value="Genomic_DNA"/>
</dbReference>
<dbReference type="CDD" id="cd00146">
    <property type="entry name" value="PKD"/>
    <property type="match status" value="1"/>
</dbReference>
<dbReference type="SUPFAM" id="SSF49299">
    <property type="entry name" value="PKD domain"/>
    <property type="match status" value="1"/>
</dbReference>
<evidence type="ECO:0000313" key="2">
    <source>
        <dbReference type="EMBL" id="PRX25574.1"/>
    </source>
</evidence>
<dbReference type="InterPro" id="IPR013783">
    <property type="entry name" value="Ig-like_fold"/>
</dbReference>
<dbReference type="Proteomes" id="UP000239415">
    <property type="component" value="Unassembled WGS sequence"/>
</dbReference>
<evidence type="ECO:0000259" key="1">
    <source>
        <dbReference type="PROSITE" id="PS50093"/>
    </source>
</evidence>
<feature type="domain" description="PKD" evidence="1">
    <location>
        <begin position="258"/>
        <end position="296"/>
    </location>
</feature>
<dbReference type="AlphaFoldDB" id="A0A2T0KP98"/>
<protein>
    <recommendedName>
        <fullName evidence="1">PKD domain-containing protein</fullName>
    </recommendedName>
</protein>
<gene>
    <name evidence="2" type="ORF">CLV67_101291</name>
</gene>
<sequence length="313" mass="33256">MSAVRDTPVKGKMLRLTQLDVCGNPVLVNGWPVHVISKGFVSVEYEPEFDDGDEIEQKNADGDACVYEPGRRRVKFYNVTITVCGVDPELFGLWSNMPLVLDENGVATGMRVTSELNLDSAVAFELWSGTAQKKCAPGSAVQRPRFGYFLLPNVIDGQVTDFTIENGAANFTLSGKAIDGGGWGEGPYDVYLRAAGVVKLTDPIGDRDLLHVDWTMLPPPAPSPGIAARPADGPLVEDPTDATGMTVRFTPSFVPAAPGNTYTVDWGDGAVSPGPAQAGNVSHKYAAAGTYLVTITDGTTGVTRYKSAVVPFA</sequence>
<evidence type="ECO:0000313" key="3">
    <source>
        <dbReference type="Proteomes" id="UP000239415"/>
    </source>
</evidence>
<proteinExistence type="predicted"/>
<accession>A0A2T0KP98</accession>
<dbReference type="GO" id="GO:0005975">
    <property type="term" value="P:carbohydrate metabolic process"/>
    <property type="evidence" value="ECO:0007669"/>
    <property type="project" value="UniProtKB-ARBA"/>
</dbReference>